<dbReference type="GO" id="GO:0005085">
    <property type="term" value="F:guanyl-nucleotide exchange factor activity"/>
    <property type="evidence" value="ECO:0007669"/>
    <property type="project" value="TreeGrafter"/>
</dbReference>
<keyword evidence="10" id="KW-1185">Reference proteome</keyword>
<dbReference type="InterPro" id="IPR051956">
    <property type="entry name" value="eIF2B_epsilon"/>
</dbReference>
<sequence length="650" mass="74769">MKRAMSRNPFKWCLFSTYKPINIGIPAVMMPVVDKPAIDYTLWSLVSAGLKKIMIVLSRHVETVKRYVMQSAVSREVDVVIEFLPVCPNSCFTVGDVLRNLHERDPGLHTRGEFIVIDGLLMAKIDLKRLVDRHLVRRLNDDRVVLTVLYHHIRPDSQMQDDHKPKWLMLVDTDKNEILQIEADNIEQFQLTKRRIKGRYKMDFLSNHVHTGIYLLDDRAITLFCDNFDFATVDDFLKNILGDEVLQRAVCYEVVDDYVEIMDSLGHYYDMCFNVLQKWSFPDAPDFRHFTVHQRTLYLGTSVEISRSCSVNGWTSIGHNSIIGSNGSITRSIIGSNCIIGDRTIINNSILWDGINIEADCIVENSIICDGVVILSKTNVSSGCIIGSNITVGPNVTIPHKTFVYHCTNESDIVGALDIVDLGSQSNGVVYEIDKVYHEMYDWGRSTQRLKHKSDGQNSTVSPKPEEESDDDCDFQGSVRESVSYGFERRVHVDTIITEITALKSTFSMNYRALQDAARDSIVDFCFPKKMIDQEQIMSHIKNFSESLGSFCKKFFRSSDQLTMLVQSFEDSIYNRTHLHSLYSRLIIILFYCSIIDYDFLKMWRDYREDNCDNERIHFRTEKIQQCLSYLDRKENEASSETETDSDVDE</sequence>
<dbReference type="PANTHER" id="PTHR45887">
    <property type="entry name" value="TRANSLATION INITIATION FACTOR EIF-2B SUBUNIT EPSILON"/>
    <property type="match status" value="1"/>
</dbReference>
<evidence type="ECO:0000256" key="6">
    <source>
        <dbReference type="ARBA" id="ARBA00046432"/>
    </source>
</evidence>
<dbReference type="Gene3D" id="2.160.10.10">
    <property type="entry name" value="Hexapeptide repeat proteins"/>
    <property type="match status" value="1"/>
</dbReference>
<evidence type="ECO:0000256" key="4">
    <source>
        <dbReference type="ARBA" id="ARBA00022540"/>
    </source>
</evidence>
<dbReference type="InterPro" id="IPR016024">
    <property type="entry name" value="ARM-type_fold"/>
</dbReference>
<accession>A0A0C2MPF4</accession>
<evidence type="ECO:0000313" key="9">
    <source>
        <dbReference type="EMBL" id="KII69096.1"/>
    </source>
</evidence>
<proteinExistence type="inferred from homology"/>
<comment type="similarity">
    <text evidence="2">Belongs to the eIF-2B gamma/epsilon subunits family.</text>
</comment>
<dbReference type="SUPFAM" id="SSF53448">
    <property type="entry name" value="Nucleotide-diphospho-sugar transferases"/>
    <property type="match status" value="1"/>
</dbReference>
<dbReference type="InterPro" id="IPR029044">
    <property type="entry name" value="Nucleotide-diphossugar_trans"/>
</dbReference>
<name>A0A0C2MPF4_THEKT</name>
<evidence type="ECO:0000256" key="1">
    <source>
        <dbReference type="ARBA" id="ARBA00004514"/>
    </source>
</evidence>
<evidence type="ECO:0000259" key="8">
    <source>
        <dbReference type="Pfam" id="PF25084"/>
    </source>
</evidence>
<dbReference type="GO" id="GO:0031369">
    <property type="term" value="F:translation initiation factor binding"/>
    <property type="evidence" value="ECO:0007669"/>
    <property type="project" value="TreeGrafter"/>
</dbReference>
<dbReference type="SUPFAM" id="SSF48371">
    <property type="entry name" value="ARM repeat"/>
    <property type="match status" value="1"/>
</dbReference>
<evidence type="ECO:0000256" key="5">
    <source>
        <dbReference type="ARBA" id="ARBA00022917"/>
    </source>
</evidence>
<dbReference type="Proteomes" id="UP000031668">
    <property type="component" value="Unassembled WGS sequence"/>
</dbReference>
<dbReference type="GO" id="GO:0005851">
    <property type="term" value="C:eukaryotic translation initiation factor 2B complex"/>
    <property type="evidence" value="ECO:0007669"/>
    <property type="project" value="TreeGrafter"/>
</dbReference>
<feature type="domain" description="EIF2B subunit epsilon/gamma LbH" evidence="8">
    <location>
        <begin position="295"/>
        <end position="398"/>
    </location>
</feature>
<evidence type="ECO:0000256" key="3">
    <source>
        <dbReference type="ARBA" id="ARBA00022490"/>
    </source>
</evidence>
<comment type="caution">
    <text evidence="9">The sequence shown here is derived from an EMBL/GenBank/DDBJ whole genome shotgun (WGS) entry which is preliminary data.</text>
</comment>
<comment type="subunit">
    <text evidence="6">Component of the translation initiation factor 2B (eIF2B) complex which is a heterodecamer of two sets of five different subunits: alpha, beta, gamma, delta and epsilon. Subunits alpha, beta and delta comprise a regulatory subcomplex and subunits epsilon and gamma comprise a catalytic subcomplex. Within the complex, the hexameric regulatory complex resides at the center, with the two heterodimeric catalytic subcomplexes bound on opposite sides.</text>
</comment>
<feature type="region of interest" description="Disordered" evidence="7">
    <location>
        <begin position="448"/>
        <end position="477"/>
    </location>
</feature>
<dbReference type="GO" id="GO:0003743">
    <property type="term" value="F:translation initiation factor activity"/>
    <property type="evidence" value="ECO:0007669"/>
    <property type="project" value="UniProtKB-KW"/>
</dbReference>
<dbReference type="Gene3D" id="3.90.550.10">
    <property type="entry name" value="Spore Coat Polysaccharide Biosynthesis Protein SpsA, Chain A"/>
    <property type="match status" value="1"/>
</dbReference>
<comment type="subcellular location">
    <subcellularLocation>
        <location evidence="1">Cytoplasm</location>
        <location evidence="1">Cytosol</location>
    </subcellularLocation>
</comment>
<reference evidence="9 10" key="1">
    <citation type="journal article" date="2014" name="Genome Biol. Evol.">
        <title>The genome of the myxosporean Thelohanellus kitauei shows adaptations to nutrient acquisition within its fish host.</title>
        <authorList>
            <person name="Yang Y."/>
            <person name="Xiong J."/>
            <person name="Zhou Z."/>
            <person name="Huo F."/>
            <person name="Miao W."/>
            <person name="Ran C."/>
            <person name="Liu Y."/>
            <person name="Zhang J."/>
            <person name="Feng J."/>
            <person name="Wang M."/>
            <person name="Wang M."/>
            <person name="Wang L."/>
            <person name="Yao B."/>
        </authorList>
    </citation>
    <scope>NUCLEOTIDE SEQUENCE [LARGE SCALE GENOMIC DNA]</scope>
    <source>
        <strain evidence="9">Wuqing</strain>
    </source>
</reference>
<organism evidence="9 10">
    <name type="scientific">Thelohanellus kitauei</name>
    <name type="common">Myxosporean</name>
    <dbReference type="NCBI Taxonomy" id="669202"/>
    <lineage>
        <taxon>Eukaryota</taxon>
        <taxon>Metazoa</taxon>
        <taxon>Cnidaria</taxon>
        <taxon>Myxozoa</taxon>
        <taxon>Myxosporea</taxon>
        <taxon>Bivalvulida</taxon>
        <taxon>Platysporina</taxon>
        <taxon>Myxobolidae</taxon>
        <taxon>Thelohanellus</taxon>
    </lineage>
</organism>
<evidence type="ECO:0000256" key="7">
    <source>
        <dbReference type="SAM" id="MobiDB-lite"/>
    </source>
</evidence>
<dbReference type="OrthoDB" id="424572at2759"/>
<dbReference type="AlphaFoldDB" id="A0A0C2MPF4"/>
<keyword evidence="4 9" id="KW-0396">Initiation factor</keyword>
<dbReference type="PANTHER" id="PTHR45887:SF1">
    <property type="entry name" value="TRANSLATION INITIATION FACTOR EIF-2B SUBUNIT EPSILON"/>
    <property type="match status" value="1"/>
</dbReference>
<evidence type="ECO:0000256" key="2">
    <source>
        <dbReference type="ARBA" id="ARBA00007878"/>
    </source>
</evidence>
<dbReference type="EMBL" id="JWZT01002592">
    <property type="protein sequence ID" value="KII69096.1"/>
    <property type="molecule type" value="Genomic_DNA"/>
</dbReference>
<dbReference type="SUPFAM" id="SSF51161">
    <property type="entry name" value="Trimeric LpxA-like enzymes"/>
    <property type="match status" value="1"/>
</dbReference>
<dbReference type="Pfam" id="PF25084">
    <property type="entry name" value="LbH_EIF2B"/>
    <property type="match status" value="1"/>
</dbReference>
<keyword evidence="5" id="KW-0648">Protein biosynthesis</keyword>
<dbReference type="Gene3D" id="1.25.40.180">
    <property type="match status" value="1"/>
</dbReference>
<dbReference type="InterPro" id="IPR011004">
    <property type="entry name" value="Trimer_LpxA-like_sf"/>
</dbReference>
<evidence type="ECO:0000313" key="10">
    <source>
        <dbReference type="Proteomes" id="UP000031668"/>
    </source>
</evidence>
<protein>
    <submittedName>
        <fullName evidence="9">Translation initiation factor eIF-2B subunit epsilon</fullName>
    </submittedName>
</protein>
<dbReference type="InterPro" id="IPR056764">
    <property type="entry name" value="LbH_EIF2B3/5"/>
</dbReference>
<gene>
    <name evidence="9" type="ORF">RF11_04211</name>
</gene>
<keyword evidence="3" id="KW-0963">Cytoplasm</keyword>